<feature type="transmembrane region" description="Helical" evidence="5">
    <location>
        <begin position="439"/>
        <end position="457"/>
    </location>
</feature>
<dbReference type="Proteomes" id="UP000683360">
    <property type="component" value="Unassembled WGS sequence"/>
</dbReference>
<evidence type="ECO:0000313" key="7">
    <source>
        <dbReference type="EMBL" id="CAG2220493.1"/>
    </source>
</evidence>
<feature type="transmembrane region" description="Helical" evidence="5">
    <location>
        <begin position="280"/>
        <end position="300"/>
    </location>
</feature>
<keyword evidence="8" id="KW-1185">Reference proteome</keyword>
<feature type="transmembrane region" description="Helical" evidence="5">
    <location>
        <begin position="410"/>
        <end position="427"/>
    </location>
</feature>
<comment type="subcellular location">
    <subcellularLocation>
        <location evidence="1">Membrane</location>
        <topology evidence="1">Multi-pass membrane protein</topology>
    </subcellularLocation>
</comment>
<dbReference type="Pfam" id="PF00002">
    <property type="entry name" value="7tm_2"/>
    <property type="match status" value="1"/>
</dbReference>
<keyword evidence="3 5" id="KW-1133">Transmembrane helix</keyword>
<comment type="caution">
    <text evidence="7">The sequence shown here is derived from an EMBL/GenBank/DDBJ whole genome shotgun (WGS) entry which is preliminary data.</text>
</comment>
<proteinExistence type="predicted"/>
<evidence type="ECO:0000256" key="1">
    <source>
        <dbReference type="ARBA" id="ARBA00004141"/>
    </source>
</evidence>
<evidence type="ECO:0000256" key="4">
    <source>
        <dbReference type="ARBA" id="ARBA00023136"/>
    </source>
</evidence>
<dbReference type="InterPro" id="IPR000832">
    <property type="entry name" value="GPCR_2_secretin-like"/>
</dbReference>
<name>A0A8S3SP60_MYTED</name>
<reference evidence="7" key="1">
    <citation type="submission" date="2021-03" db="EMBL/GenBank/DDBJ databases">
        <authorList>
            <person name="Bekaert M."/>
        </authorList>
    </citation>
    <scope>NUCLEOTIDE SEQUENCE</scope>
</reference>
<feature type="transmembrane region" description="Helical" evidence="5">
    <location>
        <begin position="320"/>
        <end position="343"/>
    </location>
</feature>
<dbReference type="GO" id="GO:0004930">
    <property type="term" value="F:G protein-coupled receptor activity"/>
    <property type="evidence" value="ECO:0007669"/>
    <property type="project" value="InterPro"/>
</dbReference>
<dbReference type="AlphaFoldDB" id="A0A8S3SP60"/>
<dbReference type="GO" id="GO:0007166">
    <property type="term" value="P:cell surface receptor signaling pathway"/>
    <property type="evidence" value="ECO:0007669"/>
    <property type="project" value="InterPro"/>
</dbReference>
<evidence type="ECO:0000259" key="6">
    <source>
        <dbReference type="PROSITE" id="PS50261"/>
    </source>
</evidence>
<dbReference type="Gene3D" id="1.20.1070.10">
    <property type="entry name" value="Rhodopsin 7-helix transmembrane proteins"/>
    <property type="match status" value="1"/>
</dbReference>
<organism evidence="7 8">
    <name type="scientific">Mytilus edulis</name>
    <name type="common">Blue mussel</name>
    <dbReference type="NCBI Taxonomy" id="6550"/>
    <lineage>
        <taxon>Eukaryota</taxon>
        <taxon>Metazoa</taxon>
        <taxon>Spiralia</taxon>
        <taxon>Lophotrochozoa</taxon>
        <taxon>Mollusca</taxon>
        <taxon>Bivalvia</taxon>
        <taxon>Autobranchia</taxon>
        <taxon>Pteriomorphia</taxon>
        <taxon>Mytilida</taxon>
        <taxon>Mytiloidea</taxon>
        <taxon>Mytilidae</taxon>
        <taxon>Mytilinae</taxon>
        <taxon>Mytilus</taxon>
    </lineage>
</organism>
<dbReference type="EMBL" id="CAJPWZ010001662">
    <property type="protein sequence ID" value="CAG2220493.1"/>
    <property type="molecule type" value="Genomic_DNA"/>
</dbReference>
<dbReference type="PROSITE" id="PS50261">
    <property type="entry name" value="G_PROTEIN_RECEP_F2_4"/>
    <property type="match status" value="1"/>
</dbReference>
<sequence length="497" mass="57623">MTTELVHAIDKPLSFLKSVRRSFTIYLKSILNIQKVTVTSSVFLANSICAENITRQNGTKLNISLYRKFVIREYVERSNLEEKLISLQNGYFVVRYGRKQYNFKLFKNVEALAAESHISTLRYLQRCFLKRITRTKDSYVYSHVNKLLLCKQIEFDTTEFNIRFSKLIVLSTKIELDYDEYAIMSSGKARICLKTFRKMLAEDKHEGINVWGIIEVTCACTSLVCLVVTFITYCVFPTLRTLPGKINMCLVFAMFHGHALFYFILYVSRPQVACLIIGTLLHYFWLVIFGCLNVCSFHMYQAFSSETVVVFSEVKRLCMYIAYSYGVPAIIVSSNVLFTYIYSDKQTFGYAGDMCFLNHQLSFVFSFIVPITLICCTNVFFFTTTVMQIVKRPKLENEGQIKLNRIHTAIYLKLFSVTGISWLLQIIDTFLPMSVFSRIVSVLNDLQGMFIFWSFICNKRIFNLYLKSCRSNLNKTVKEIAEQETKSIELTTSKQEE</sequence>
<dbReference type="GO" id="GO:0016020">
    <property type="term" value="C:membrane"/>
    <property type="evidence" value="ECO:0007669"/>
    <property type="project" value="UniProtKB-SubCell"/>
</dbReference>
<dbReference type="InterPro" id="IPR053231">
    <property type="entry name" value="GPCR_LN-TM7"/>
</dbReference>
<protein>
    <recommendedName>
        <fullName evidence="6">G-protein coupled receptors family 2 profile 2 domain-containing protein</fullName>
    </recommendedName>
</protein>
<keyword evidence="2 5" id="KW-0812">Transmembrane</keyword>
<dbReference type="PANTHER" id="PTHR45902">
    <property type="entry name" value="LATROPHILIN RECEPTOR-LIKE PROTEIN A"/>
    <property type="match status" value="1"/>
</dbReference>
<evidence type="ECO:0000256" key="5">
    <source>
        <dbReference type="SAM" id="Phobius"/>
    </source>
</evidence>
<dbReference type="OrthoDB" id="6153483at2759"/>
<evidence type="ECO:0000313" key="8">
    <source>
        <dbReference type="Proteomes" id="UP000683360"/>
    </source>
</evidence>
<dbReference type="CDD" id="cd15039">
    <property type="entry name" value="7tmB3_Methuselah-like"/>
    <property type="match status" value="1"/>
</dbReference>
<dbReference type="InterPro" id="IPR017981">
    <property type="entry name" value="GPCR_2-like_7TM"/>
</dbReference>
<feature type="transmembrane region" description="Helical" evidence="5">
    <location>
        <begin position="248"/>
        <end position="268"/>
    </location>
</feature>
<evidence type="ECO:0000256" key="3">
    <source>
        <dbReference type="ARBA" id="ARBA00022989"/>
    </source>
</evidence>
<feature type="transmembrane region" description="Helical" evidence="5">
    <location>
        <begin position="363"/>
        <end position="390"/>
    </location>
</feature>
<gene>
    <name evidence="7" type="ORF">MEDL_33944</name>
</gene>
<dbReference type="PANTHER" id="PTHR45902:SF1">
    <property type="entry name" value="LATROPHILIN RECEPTOR-LIKE PROTEIN A"/>
    <property type="match status" value="1"/>
</dbReference>
<feature type="domain" description="G-protein coupled receptors family 2 profile 2" evidence="6">
    <location>
        <begin position="211"/>
        <end position="459"/>
    </location>
</feature>
<keyword evidence="4 5" id="KW-0472">Membrane</keyword>
<evidence type="ECO:0000256" key="2">
    <source>
        <dbReference type="ARBA" id="ARBA00022692"/>
    </source>
</evidence>
<accession>A0A8S3SP60</accession>
<feature type="transmembrane region" description="Helical" evidence="5">
    <location>
        <begin position="210"/>
        <end position="236"/>
    </location>
</feature>